<evidence type="ECO:0000256" key="7">
    <source>
        <dbReference type="ARBA" id="ARBA00022833"/>
    </source>
</evidence>
<dbReference type="GeneID" id="7846563"/>
<evidence type="ECO:0000259" key="13">
    <source>
        <dbReference type="SMART" id="SM01263"/>
    </source>
</evidence>
<feature type="binding site" evidence="11">
    <location>
        <position position="332"/>
    </location>
    <ligand>
        <name>Zn(2+)</name>
        <dbReference type="ChEBI" id="CHEBI:29105"/>
        <note>catalytic</note>
    </ligand>
</feature>
<dbReference type="EMBL" id="GG662588">
    <property type="protein sequence ID" value="EAR84706.2"/>
    <property type="molecule type" value="Genomic_DNA"/>
</dbReference>
<sequence length="648" mass="73737">MNLKYKAIILLLAGLAASFVLINSIHKKEYDDSLGVRVPYVDQTSYSNLLEIKTTHFHLDIQLDFSLNQINGTQTLFMTATRSGASHLDLDIDGIQVQQVREESQGELKFVVNYPKEVVTGEQLSISLKEPLIKGKQYIFYIDYSVQNSSASSWLTPQQTASKILPYLFTQCESTYCRSLAPFQDSPYIKSTYSANVTVQDPINIFLSANLTSKIPHPTLKDYSIYSFRMDIPIPSYLFTIVAGNVVLQMIGERTGVISEPTHIQAYANELSDLELYLQTLENYTIPYTWGNYQIVILPPSFPFGGMENPLVTFASPSIIVGDKSGVQVAIHEIAHSWFGNLVTLLNWRNVWINEGLTVYLERQANLILGGEDNYLIDSYVGNNTLMDDMNGYGLNSNYTSLHPFVKGTNPDDSFSNVPYEKGFQFVAYLETVVGKEFLQGFLRSYLQKFKYQSIDHVTFREFFTEYLILNNPRKASKILTQINWDAWINGVGLPPVILNFTTPIVPETQQLAKDYISLNGTASPSNYDFFNQITLNAKTIFLQYLFDNLSSVNTAIIQRIDQDYQLSNSTNMELQWRWYRVTIKVGYNANIEQIHSFLGSIGRLKMISPVYQALVETNQKALAQQYFNEYQNFYHPIAVIAIKKIVQ</sequence>
<dbReference type="GO" id="GO:0008237">
    <property type="term" value="F:metallopeptidase activity"/>
    <property type="evidence" value="ECO:0007669"/>
    <property type="project" value="UniProtKB-KW"/>
</dbReference>
<feature type="chain" id="PRO_5004200824" evidence="12">
    <location>
        <begin position="19"/>
        <end position="648"/>
    </location>
</feature>
<dbReference type="Gene3D" id="2.60.40.1730">
    <property type="entry name" value="tricorn interacting facor f3 domain"/>
    <property type="match status" value="1"/>
</dbReference>
<dbReference type="Proteomes" id="UP000009168">
    <property type="component" value="Unassembled WGS sequence"/>
</dbReference>
<dbReference type="InterPro" id="IPR015211">
    <property type="entry name" value="Peptidase_M1_C"/>
</dbReference>
<evidence type="ECO:0000256" key="8">
    <source>
        <dbReference type="ARBA" id="ARBA00023049"/>
    </source>
</evidence>
<dbReference type="AlphaFoldDB" id="Q22HJ5"/>
<dbReference type="STRING" id="312017.Q22HJ5"/>
<dbReference type="PANTHER" id="PTHR45726:SF3">
    <property type="entry name" value="LEUKOTRIENE A-4 HYDROLASE"/>
    <property type="match status" value="1"/>
</dbReference>
<dbReference type="InterPro" id="IPR045357">
    <property type="entry name" value="Aminopeptidase_N-like_N"/>
</dbReference>
<feature type="binding site" evidence="11">
    <location>
        <position position="336"/>
    </location>
    <ligand>
        <name>Zn(2+)</name>
        <dbReference type="ChEBI" id="CHEBI:29105"/>
        <note>catalytic</note>
    </ligand>
</feature>
<dbReference type="HOGENOM" id="CLU_014505_1_2_1"/>
<keyword evidence="15" id="KW-1185">Reference proteome</keyword>
<dbReference type="OrthoDB" id="10031169at2759"/>
<dbReference type="InterPro" id="IPR042097">
    <property type="entry name" value="Aminopeptidase_N-like_N_sf"/>
</dbReference>
<evidence type="ECO:0000256" key="6">
    <source>
        <dbReference type="ARBA" id="ARBA00022801"/>
    </source>
</evidence>
<dbReference type="InterPro" id="IPR034015">
    <property type="entry name" value="M1_LTA4H"/>
</dbReference>
<dbReference type="Gene3D" id="1.10.390.10">
    <property type="entry name" value="Neutral Protease Domain 2"/>
    <property type="match status" value="1"/>
</dbReference>
<dbReference type="Pfam" id="PF17900">
    <property type="entry name" value="Peptidase_M1_N"/>
    <property type="match status" value="1"/>
</dbReference>
<dbReference type="eggNOG" id="KOG1047">
    <property type="taxonomic scope" value="Eukaryota"/>
</dbReference>
<dbReference type="GO" id="GO:0005829">
    <property type="term" value="C:cytosol"/>
    <property type="evidence" value="ECO:0007669"/>
    <property type="project" value="TreeGrafter"/>
</dbReference>
<dbReference type="RefSeq" id="XP_001032369.2">
    <property type="nucleotide sequence ID" value="XM_001032369.2"/>
</dbReference>
<keyword evidence="14" id="KW-0031">Aminopeptidase</keyword>
<dbReference type="PANTHER" id="PTHR45726">
    <property type="entry name" value="LEUKOTRIENE A-4 HYDROLASE"/>
    <property type="match status" value="1"/>
</dbReference>
<organism evidence="14 15">
    <name type="scientific">Tetrahymena thermophila (strain SB210)</name>
    <dbReference type="NCBI Taxonomy" id="312017"/>
    <lineage>
        <taxon>Eukaryota</taxon>
        <taxon>Sar</taxon>
        <taxon>Alveolata</taxon>
        <taxon>Ciliophora</taxon>
        <taxon>Intramacronucleata</taxon>
        <taxon>Oligohymenophorea</taxon>
        <taxon>Hymenostomatida</taxon>
        <taxon>Tetrahymenina</taxon>
        <taxon>Tetrahymenidae</taxon>
        <taxon>Tetrahymena</taxon>
    </lineage>
</organism>
<accession>Q22HJ5</accession>
<feature type="binding site" evidence="10">
    <location>
        <begin position="171"/>
        <end position="173"/>
    </location>
    <ligand>
        <name>a peptide</name>
        <dbReference type="ChEBI" id="CHEBI:60466"/>
    </ligand>
</feature>
<dbReference type="InterPro" id="IPR016024">
    <property type="entry name" value="ARM-type_fold"/>
</dbReference>
<keyword evidence="6" id="KW-0378">Hydrolase</keyword>
<dbReference type="FunFam" id="3.30.2010.30:FF:000001">
    <property type="entry name" value="Leukotriene A(4) hydrolase"/>
    <property type="match status" value="1"/>
</dbReference>
<evidence type="ECO:0000256" key="9">
    <source>
        <dbReference type="PIRSR" id="PIRSR634015-1"/>
    </source>
</evidence>
<dbReference type="GO" id="GO:0008270">
    <property type="term" value="F:zinc ion binding"/>
    <property type="evidence" value="ECO:0007669"/>
    <property type="project" value="InterPro"/>
</dbReference>
<dbReference type="SUPFAM" id="SSF55486">
    <property type="entry name" value="Metalloproteases ('zincins'), catalytic domain"/>
    <property type="match status" value="1"/>
</dbReference>
<comment type="subcellular location">
    <subcellularLocation>
        <location evidence="1">Cytoplasm</location>
    </subcellularLocation>
</comment>
<feature type="binding site" evidence="10">
    <location>
        <begin position="303"/>
        <end position="308"/>
    </location>
    <ligand>
        <name>a peptide</name>
        <dbReference type="ChEBI" id="CHEBI:60466"/>
    </ligand>
</feature>
<reference evidence="15" key="1">
    <citation type="journal article" date="2006" name="PLoS Biol.">
        <title>Macronuclear genome sequence of the ciliate Tetrahymena thermophila, a model eukaryote.</title>
        <authorList>
            <person name="Eisen J.A."/>
            <person name="Coyne R.S."/>
            <person name="Wu M."/>
            <person name="Wu D."/>
            <person name="Thiagarajan M."/>
            <person name="Wortman J.R."/>
            <person name="Badger J.H."/>
            <person name="Ren Q."/>
            <person name="Amedeo P."/>
            <person name="Jones K.M."/>
            <person name="Tallon L.J."/>
            <person name="Delcher A.L."/>
            <person name="Salzberg S.L."/>
            <person name="Silva J.C."/>
            <person name="Haas B.J."/>
            <person name="Majoros W.H."/>
            <person name="Farzad M."/>
            <person name="Carlton J.M."/>
            <person name="Smith R.K. Jr."/>
            <person name="Garg J."/>
            <person name="Pearlman R.E."/>
            <person name="Karrer K.M."/>
            <person name="Sun L."/>
            <person name="Manning G."/>
            <person name="Elde N.C."/>
            <person name="Turkewitz A.P."/>
            <person name="Asai D.J."/>
            <person name="Wilkes D.E."/>
            <person name="Wang Y."/>
            <person name="Cai H."/>
            <person name="Collins K."/>
            <person name="Stewart B.A."/>
            <person name="Lee S.R."/>
            <person name="Wilamowska K."/>
            <person name="Weinberg Z."/>
            <person name="Ruzzo W.L."/>
            <person name="Wloga D."/>
            <person name="Gaertig J."/>
            <person name="Frankel J."/>
            <person name="Tsao C.-C."/>
            <person name="Gorovsky M.A."/>
            <person name="Keeling P.J."/>
            <person name="Waller R.F."/>
            <person name="Patron N.J."/>
            <person name="Cherry J.M."/>
            <person name="Stover N.A."/>
            <person name="Krieger C.J."/>
            <person name="del Toro C."/>
            <person name="Ryder H.F."/>
            <person name="Williamson S.C."/>
            <person name="Barbeau R.A."/>
            <person name="Hamilton E.P."/>
            <person name="Orias E."/>
        </authorList>
    </citation>
    <scope>NUCLEOTIDE SEQUENCE [LARGE SCALE GENOMIC DNA]</scope>
    <source>
        <strain evidence="15">SB210</strain>
    </source>
</reference>
<dbReference type="SMART" id="SM01263">
    <property type="entry name" value="Leuk-A4-hydro_C"/>
    <property type="match status" value="1"/>
</dbReference>
<keyword evidence="12" id="KW-0732">Signal</keyword>
<dbReference type="InterPro" id="IPR038502">
    <property type="entry name" value="M1_LTA-4_hydro/amino_C_sf"/>
</dbReference>
<evidence type="ECO:0000256" key="10">
    <source>
        <dbReference type="PIRSR" id="PIRSR634015-2"/>
    </source>
</evidence>
<dbReference type="InterPro" id="IPR027268">
    <property type="entry name" value="Peptidase_M4/M1_CTD_sf"/>
</dbReference>
<dbReference type="CDD" id="cd09599">
    <property type="entry name" value="M1_LTA4H"/>
    <property type="match status" value="1"/>
</dbReference>
<comment type="cofactor">
    <cofactor evidence="11">
        <name>Zn(2+)</name>
        <dbReference type="ChEBI" id="CHEBI:29105"/>
    </cofactor>
    <text evidence="11">Binds 1 zinc ion per subunit.</text>
</comment>
<evidence type="ECO:0000313" key="15">
    <source>
        <dbReference type="Proteomes" id="UP000009168"/>
    </source>
</evidence>
<keyword evidence="4" id="KW-0645">Protease</keyword>
<evidence type="ECO:0000256" key="1">
    <source>
        <dbReference type="ARBA" id="ARBA00004496"/>
    </source>
</evidence>
<evidence type="ECO:0000256" key="4">
    <source>
        <dbReference type="ARBA" id="ARBA00022670"/>
    </source>
</evidence>
<keyword evidence="5 11" id="KW-0479">Metal-binding</keyword>
<feature type="binding site" evidence="10">
    <location>
        <begin position="604"/>
        <end position="606"/>
    </location>
    <ligand>
        <name>a peptide</name>
        <dbReference type="ChEBI" id="CHEBI:60466"/>
    </ligand>
</feature>
<keyword evidence="3" id="KW-0963">Cytoplasm</keyword>
<dbReference type="Pfam" id="PF09127">
    <property type="entry name" value="Leuk-A4-hydro_C"/>
    <property type="match status" value="1"/>
</dbReference>
<dbReference type="SUPFAM" id="SSF48371">
    <property type="entry name" value="ARM repeat"/>
    <property type="match status" value="1"/>
</dbReference>
<keyword evidence="8" id="KW-0482">Metalloprotease</keyword>
<dbReference type="Gene3D" id="1.25.40.320">
    <property type="entry name" value="Peptidase M1, leukotriene A4 hydrolase/aminopeptidase C-terminal domain"/>
    <property type="match status" value="1"/>
</dbReference>
<dbReference type="KEGG" id="tet:TTHERM_00637080"/>
<proteinExistence type="inferred from homology"/>
<keyword evidence="7 11" id="KW-0862">Zinc</keyword>
<dbReference type="SUPFAM" id="SSF63737">
    <property type="entry name" value="Leukotriene A4 hydrolase N-terminal domain"/>
    <property type="match status" value="1"/>
</dbReference>
<evidence type="ECO:0000256" key="2">
    <source>
        <dbReference type="ARBA" id="ARBA00010136"/>
    </source>
</evidence>
<dbReference type="GO" id="GO:0004177">
    <property type="term" value="F:aminopeptidase activity"/>
    <property type="evidence" value="ECO:0007669"/>
    <property type="project" value="UniProtKB-KW"/>
</dbReference>
<evidence type="ECO:0000256" key="12">
    <source>
        <dbReference type="SAM" id="SignalP"/>
    </source>
</evidence>
<evidence type="ECO:0000256" key="5">
    <source>
        <dbReference type="ARBA" id="ARBA00022723"/>
    </source>
</evidence>
<dbReference type="InterPro" id="IPR001930">
    <property type="entry name" value="Peptidase_M1"/>
</dbReference>
<dbReference type="Gene3D" id="3.30.2010.30">
    <property type="match status" value="1"/>
</dbReference>
<protein>
    <submittedName>
        <fullName evidence="14">Peptidase M1 family aminopeptidase</fullName>
    </submittedName>
</protein>
<feature type="active site" description="Proton donor" evidence="9">
    <location>
        <position position="420"/>
    </location>
</feature>
<feature type="domain" description="Peptidase M1 leukotriene A4 hydrolase/aminopeptidase C-terminal" evidence="13">
    <location>
        <begin position="511"/>
        <end position="647"/>
    </location>
</feature>
<feature type="binding site" evidence="11">
    <location>
        <position position="355"/>
    </location>
    <ligand>
        <name>Zn(2+)</name>
        <dbReference type="ChEBI" id="CHEBI:29105"/>
        <note>catalytic</note>
    </ligand>
</feature>
<comment type="similarity">
    <text evidence="2">Belongs to the peptidase M1 family.</text>
</comment>
<evidence type="ECO:0000256" key="11">
    <source>
        <dbReference type="PIRSR" id="PIRSR634015-3"/>
    </source>
</evidence>
<gene>
    <name evidence="14" type="ORF">TTHERM_00637080</name>
</gene>
<dbReference type="GO" id="GO:0006508">
    <property type="term" value="P:proteolysis"/>
    <property type="evidence" value="ECO:0007669"/>
    <property type="project" value="UniProtKB-KW"/>
</dbReference>
<dbReference type="PRINTS" id="PR00756">
    <property type="entry name" value="ALADIPTASE"/>
</dbReference>
<name>Q22HJ5_TETTS</name>
<dbReference type="Pfam" id="PF01433">
    <property type="entry name" value="Peptidase_M1"/>
    <property type="match status" value="1"/>
</dbReference>
<dbReference type="InterPro" id="IPR014782">
    <property type="entry name" value="Peptidase_M1_dom"/>
</dbReference>
<evidence type="ECO:0000313" key="14">
    <source>
        <dbReference type="EMBL" id="EAR84706.2"/>
    </source>
</evidence>
<dbReference type="InterPro" id="IPR049980">
    <property type="entry name" value="LTA4H_cat"/>
</dbReference>
<dbReference type="InParanoid" id="Q22HJ5"/>
<feature type="signal peptide" evidence="12">
    <location>
        <begin position="1"/>
        <end position="18"/>
    </location>
</feature>
<evidence type="ECO:0000256" key="3">
    <source>
        <dbReference type="ARBA" id="ARBA00022490"/>
    </source>
</evidence>
<feature type="active site" description="Proton acceptor" evidence="9">
    <location>
        <position position="333"/>
    </location>
</feature>